<feature type="domain" description="Disease resistance protein winged helix" evidence="9">
    <location>
        <begin position="462"/>
        <end position="533"/>
    </location>
</feature>
<dbReference type="Pfam" id="PF18052">
    <property type="entry name" value="Rx_N"/>
    <property type="match status" value="2"/>
</dbReference>
<feature type="domain" description="Disease resistance R13L4/SHOC-2-like LRR" evidence="10">
    <location>
        <begin position="1488"/>
        <end position="1843"/>
    </location>
</feature>
<feature type="domain" description="Disease resistance protein winged helix" evidence="9">
    <location>
        <begin position="1368"/>
        <end position="1439"/>
    </location>
</feature>
<dbReference type="InterPro" id="IPR041118">
    <property type="entry name" value="Rx_N"/>
</dbReference>
<dbReference type="PANTHER" id="PTHR23155">
    <property type="entry name" value="DISEASE RESISTANCE PROTEIN RP"/>
    <property type="match status" value="1"/>
</dbReference>
<dbReference type="InterPro" id="IPR002182">
    <property type="entry name" value="NB-ARC"/>
</dbReference>
<dbReference type="eggNOG" id="KOG4658">
    <property type="taxonomic scope" value="Eukaryota"/>
</dbReference>
<dbReference type="Pfam" id="PF00931">
    <property type="entry name" value="NB-ARC"/>
    <property type="match status" value="2"/>
</dbReference>
<dbReference type="Pfam" id="PF23559">
    <property type="entry name" value="WHD_DRP"/>
    <property type="match status" value="2"/>
</dbReference>
<comment type="similarity">
    <text evidence="1">Belongs to the disease resistance NB-LRR family.</text>
</comment>
<dbReference type="SUPFAM" id="SSF52540">
    <property type="entry name" value="P-loop containing nucleoside triphosphate hydrolases"/>
    <property type="match status" value="2"/>
</dbReference>
<reference evidence="11" key="1">
    <citation type="submission" date="2015-04" db="UniProtKB">
        <authorList>
            <consortium name="EnsemblPlants"/>
        </authorList>
    </citation>
    <scope>IDENTIFICATION</scope>
    <source>
        <strain evidence="11">SL10</strain>
    </source>
</reference>
<evidence type="ECO:0000256" key="5">
    <source>
        <dbReference type="ARBA" id="ARBA00022821"/>
    </source>
</evidence>
<reference evidence="11" key="2">
    <citation type="submission" date="2018-04" db="EMBL/GenBank/DDBJ databases">
        <title>OnivRS2 (Oryza nivara Reference Sequence Version 2).</title>
        <authorList>
            <person name="Zhang J."/>
            <person name="Kudrna D."/>
            <person name="Lee S."/>
            <person name="Talag J."/>
            <person name="Rajasekar S."/>
            <person name="Welchert J."/>
            <person name="Hsing Y.-I."/>
            <person name="Wing R.A."/>
        </authorList>
    </citation>
    <scope>NUCLEOTIDE SEQUENCE [LARGE SCALE GENOMIC DNA]</scope>
    <source>
        <strain evidence="11">SL10</strain>
    </source>
</reference>
<dbReference type="GO" id="GO:0042742">
    <property type="term" value="P:defense response to bacterium"/>
    <property type="evidence" value="ECO:0007669"/>
    <property type="project" value="UniProtKB-ARBA"/>
</dbReference>
<dbReference type="InterPro" id="IPR036388">
    <property type="entry name" value="WH-like_DNA-bd_sf"/>
</dbReference>
<dbReference type="Gene3D" id="1.10.10.10">
    <property type="entry name" value="Winged helix-like DNA-binding domain superfamily/Winged helix DNA-binding domain"/>
    <property type="match status" value="2"/>
</dbReference>
<evidence type="ECO:0000259" key="10">
    <source>
        <dbReference type="Pfam" id="PF23598"/>
    </source>
</evidence>
<dbReference type="EnsemblPlants" id="ONIVA03G19120.2">
    <property type="protein sequence ID" value="ONIVA03G19120.2"/>
    <property type="gene ID" value="ONIVA03G19120"/>
</dbReference>
<dbReference type="InterPro" id="IPR027417">
    <property type="entry name" value="P-loop_NTPase"/>
</dbReference>
<dbReference type="PANTHER" id="PTHR23155:SF1228">
    <property type="entry name" value="NB-ARC DOMAIN CONTAINING PROTEIN, EXPRESSED"/>
    <property type="match status" value="1"/>
</dbReference>
<evidence type="ECO:0000256" key="4">
    <source>
        <dbReference type="ARBA" id="ARBA00022741"/>
    </source>
</evidence>
<dbReference type="Proteomes" id="UP000006591">
    <property type="component" value="Chromosome 3"/>
</dbReference>
<dbReference type="Gene3D" id="1.20.5.4130">
    <property type="match status" value="2"/>
</dbReference>
<keyword evidence="3" id="KW-0677">Repeat</keyword>
<dbReference type="InterPro" id="IPR055414">
    <property type="entry name" value="LRR_R13L4/SHOC2-like"/>
</dbReference>
<evidence type="ECO:0000256" key="3">
    <source>
        <dbReference type="ARBA" id="ARBA00022737"/>
    </source>
</evidence>
<evidence type="ECO:0000259" key="9">
    <source>
        <dbReference type="Pfam" id="PF23559"/>
    </source>
</evidence>
<feature type="domain" description="NB-ARC" evidence="7">
    <location>
        <begin position="204"/>
        <end position="373"/>
    </location>
</feature>
<evidence type="ECO:0000256" key="6">
    <source>
        <dbReference type="ARBA" id="ARBA00023054"/>
    </source>
</evidence>
<dbReference type="GO" id="GO:0043531">
    <property type="term" value="F:ADP binding"/>
    <property type="evidence" value="ECO:0007669"/>
    <property type="project" value="InterPro"/>
</dbReference>
<dbReference type="PRINTS" id="PR00364">
    <property type="entry name" value="DISEASERSIST"/>
</dbReference>
<dbReference type="Gene3D" id="3.40.50.300">
    <property type="entry name" value="P-loop containing nucleotide triphosphate hydrolases"/>
    <property type="match status" value="2"/>
</dbReference>
<feature type="domain" description="NB-ARC" evidence="7">
    <location>
        <begin position="1151"/>
        <end position="1259"/>
    </location>
</feature>
<evidence type="ECO:0000256" key="2">
    <source>
        <dbReference type="ARBA" id="ARBA00022614"/>
    </source>
</evidence>
<feature type="domain" description="Disease resistance N-terminal" evidence="8">
    <location>
        <begin position="38"/>
        <end position="122"/>
    </location>
</feature>
<sequence>MAISSSGAAAPLAGLLQSTPYPQTERGMEAVVCASHGAIGSLLWKLSALLSDEYNLLTGVKSNIMFLKAELESIDVFLKKMYEFEDPDEQSLFWMKEFRELSYDIEDIIDASMFSLGHESNRRPRGFKGFAGRCMDFLTNVKTRHWIAKKIQCLKCCVIEASNRRARYKVDGSVSKLSRTSLDPRLPAFYTETTRLVGIDGPRDKLIKMLVEGDDALVHQLKVVSIVGFGGLGKTTLANEVCRKLEGQFKYQAFVSVSQKPDIKKILRHILSQICWRECISDEAWDEQQLIHTIRQFLKDKRYFIVIDDIWSTSAWRTIKCAFPENNCSSRILTTTRIIAVARYCCSPHHDNVYEINPLGAIHSKSLFFKQTFGSEDKCPLHLREVSNAILRKCGGLPLAIITVASLLANKASTKVEWESIQNSIGSALEKDTDMEEIKKILLLSYDDLPYHLKTCLLYLSIFPEDYEIKRDRLIRRWIAEGFIPTEGVHDMEEVGDCYFNDLINRSMILPVNIQYDGRADACRVHDMILDLIISISVKENFVTLHGDQNYKIVQQNKVRRLSLNYHAREDIMIPSSLIVSHVRSLTIFGYAEHMPPLSNLQFMRVLDVENKMVLEHSFLKHIHRLSQLKYLRLNVRRITALPEQLGELQNLQTLDLRWTQIKKFPSSIVRLQRLVCLRVNSLQLPEGIGNMQALQELSEIEINHNTSVYSLQELGNLKKLRILGLNWSISDSNCDIKIYADNLVMSLCKLGMLNLRSIQIQSYHSFSLDFLLDSWFPPPHLLQKFEMSINYYFPRIPKWIESLDYLSYLDIYIDPVDEETFQILADLPSLIFLWISSRAATPKERLIISCNGFQCLKELYFTCWESKTGLMFEAGAMPKLEKLRVPYNACDICSLHGGMDFGIQHLCSLKHLHVEIVCHGAKLQEVEALENAIKSAAGLLYDELTFEVSRWDEKEIIDMDHEQAEVNFAMESLVSASEGAMGSLLVKLGSLLSNQYKLVARAKDEVVLLKAELESMHAFLKTMSAVEDPDAQNRCWTKEVRELSYDIEDSVDEFMLRADQERNNSFKPSGLRGLMERTMSLLTSIRTRHRIAMEIQNLKGRVVQVSDRRARYKVDHSAVSKPVSATGVDPRLPALYADVAGLVGIDGPRDEIVDLLMEKDVGNRLKVVSIVGFGGLGKTTLAGEVYRKLEGRFQCQAFVSMSQKPDMRKILMNILSQVSQQERVGNEAWNEQQLIDALRKFLKDKRYFIVIDDIWSASWPSPVAHLNMIVCEINPLSAAESEDLFFKRTFGSAGRCPHHLQEVCDEILKKCGGMPLAIVTIASLLADKASNREEWMRVQFEEMKKILLLSYNDLPYHLKTCLLYLSVFPEDYVIKRDRLVRRWIAEGFINTDGEHDLQEIGQCYFAELINQGMIQPVGIQHDGQADACCVHDMILDLIISKSAEENFVTLVGDQNHQSAWQDKVRRLSIDCRSSRHIMLPPMTVASHVRSLTIFGSADKVPPPSNFRSLRVLDLESKDQLENKYLKHIGRLFQLKYLRLSIRRITALPEQLGDLHHLETLDLRGTMVKKLPTSIVRLQWLACLFADGLELPEGVGNMKALQELSFIEINQCTSACSLQELGSLSRLKFLGMNCFFSIYTDHLVMSLSKLGMCSLRSLKVQIDSCCYLDPLFSSWSPPPHLLQEFQMTTDYYFPKIPMWMASLDHLSYLDINVNPVQESVFQILGNLPALAFLWISSKEATTRGRGRLTISSDKFQCLKEFNFTCWNSREGLVFEAGAMPKLKTLHIPYNAFDAGSMHGEFDFGIQHLSSLKHLYVEIVCYDAKVWVVEALEHAIRNAAGQLPGISTLQVRRWGSKDMEMSSAFIIAGQQCPLDTMTLSKDYICTSQKKPEMKPLLVCSAADS</sequence>
<dbReference type="SUPFAM" id="SSF52058">
    <property type="entry name" value="L domain-like"/>
    <property type="match status" value="2"/>
</dbReference>
<accession>A0A0E0GMN2</accession>
<name>A0A0E0GMN2_ORYNI</name>
<keyword evidence="4" id="KW-0547">Nucleotide-binding</keyword>
<evidence type="ECO:0000313" key="11">
    <source>
        <dbReference type="EnsemblPlants" id="ONIVA03G19120.2"/>
    </source>
</evidence>
<dbReference type="InterPro" id="IPR032675">
    <property type="entry name" value="LRR_dom_sf"/>
</dbReference>
<dbReference type="GO" id="GO:0002758">
    <property type="term" value="P:innate immune response-activating signaling pathway"/>
    <property type="evidence" value="ECO:0007669"/>
    <property type="project" value="UniProtKB-ARBA"/>
</dbReference>
<keyword evidence="12" id="KW-1185">Reference proteome</keyword>
<evidence type="ECO:0008006" key="13">
    <source>
        <dbReference type="Google" id="ProtNLM"/>
    </source>
</evidence>
<dbReference type="Gramene" id="ONIVA03G19120.2">
    <property type="protein sequence ID" value="ONIVA03G19120.2"/>
    <property type="gene ID" value="ONIVA03G19120"/>
</dbReference>
<dbReference type="OMA" id="VEWESIQ"/>
<dbReference type="InterPro" id="IPR044974">
    <property type="entry name" value="Disease_R_plants"/>
</dbReference>
<dbReference type="InterPro" id="IPR038005">
    <property type="entry name" value="RX-like_CC"/>
</dbReference>
<protein>
    <recommendedName>
        <fullName evidence="13">Disease resistance protein RPM1</fullName>
    </recommendedName>
</protein>
<keyword evidence="2" id="KW-0433">Leucine-rich repeat</keyword>
<keyword evidence="5" id="KW-0611">Plant defense</keyword>
<evidence type="ECO:0000256" key="1">
    <source>
        <dbReference type="ARBA" id="ARBA00008894"/>
    </source>
</evidence>
<dbReference type="CDD" id="cd14798">
    <property type="entry name" value="RX-CC_like"/>
    <property type="match status" value="2"/>
</dbReference>
<dbReference type="GO" id="GO:0009626">
    <property type="term" value="P:plant-type hypersensitive response"/>
    <property type="evidence" value="ECO:0007669"/>
    <property type="project" value="UniProtKB-ARBA"/>
</dbReference>
<dbReference type="FunFam" id="3.40.50.300:FF:001091">
    <property type="entry name" value="Probable disease resistance protein At1g61300"/>
    <property type="match status" value="1"/>
</dbReference>
<dbReference type="InterPro" id="IPR042197">
    <property type="entry name" value="Apaf_helical"/>
</dbReference>
<proteinExistence type="inferred from homology"/>
<dbReference type="Gene3D" id="1.10.8.430">
    <property type="entry name" value="Helical domain of apoptotic protease-activating factors"/>
    <property type="match status" value="2"/>
</dbReference>
<evidence type="ECO:0000259" key="7">
    <source>
        <dbReference type="Pfam" id="PF00931"/>
    </source>
</evidence>
<dbReference type="Gene3D" id="3.80.10.10">
    <property type="entry name" value="Ribonuclease Inhibitor"/>
    <property type="match status" value="2"/>
</dbReference>
<dbReference type="Pfam" id="PF23598">
    <property type="entry name" value="LRR_14"/>
    <property type="match status" value="2"/>
</dbReference>
<organism evidence="11">
    <name type="scientific">Oryza nivara</name>
    <name type="common">Indian wild rice</name>
    <name type="synonym">Oryza sativa f. spontanea</name>
    <dbReference type="NCBI Taxonomy" id="4536"/>
    <lineage>
        <taxon>Eukaryota</taxon>
        <taxon>Viridiplantae</taxon>
        <taxon>Streptophyta</taxon>
        <taxon>Embryophyta</taxon>
        <taxon>Tracheophyta</taxon>
        <taxon>Spermatophyta</taxon>
        <taxon>Magnoliopsida</taxon>
        <taxon>Liliopsida</taxon>
        <taxon>Poales</taxon>
        <taxon>Poaceae</taxon>
        <taxon>BOP clade</taxon>
        <taxon>Oryzoideae</taxon>
        <taxon>Oryzeae</taxon>
        <taxon>Oryzinae</taxon>
        <taxon>Oryza</taxon>
    </lineage>
</organism>
<keyword evidence="6" id="KW-0175">Coiled coil</keyword>
<feature type="domain" description="Disease resistance R13L4/SHOC-2-like LRR" evidence="10">
    <location>
        <begin position="582"/>
        <end position="938"/>
    </location>
</feature>
<dbReference type="STRING" id="4536.A0A0E0GMN2"/>
<evidence type="ECO:0000259" key="8">
    <source>
        <dbReference type="Pfam" id="PF18052"/>
    </source>
</evidence>
<dbReference type="FunFam" id="1.10.10.10:FF:000322">
    <property type="entry name" value="Probable disease resistance protein At1g63360"/>
    <property type="match status" value="2"/>
</dbReference>
<dbReference type="InterPro" id="IPR058922">
    <property type="entry name" value="WHD_DRP"/>
</dbReference>
<evidence type="ECO:0000313" key="12">
    <source>
        <dbReference type="Proteomes" id="UP000006591"/>
    </source>
</evidence>
<feature type="domain" description="Disease resistance N-terminal" evidence="8">
    <location>
        <begin position="981"/>
        <end position="1066"/>
    </location>
</feature>